<dbReference type="InterPro" id="IPR002020">
    <property type="entry name" value="Citrate_synthase"/>
</dbReference>
<dbReference type="SUPFAM" id="SSF46955">
    <property type="entry name" value="Putative DNA-binding domain"/>
    <property type="match status" value="1"/>
</dbReference>
<dbReference type="InterPro" id="IPR016142">
    <property type="entry name" value="Citrate_synth-like_lrg_a-sub"/>
</dbReference>
<dbReference type="Pfam" id="PF12728">
    <property type="entry name" value="HTH_17"/>
    <property type="match status" value="1"/>
</dbReference>
<dbReference type="CDD" id="cd06102">
    <property type="entry name" value="citrate_synt_like_2"/>
    <property type="match status" value="1"/>
</dbReference>
<dbReference type="SUPFAM" id="SSF48256">
    <property type="entry name" value="Citrate synthase"/>
    <property type="match status" value="1"/>
</dbReference>
<dbReference type="GO" id="GO:0005829">
    <property type="term" value="C:cytosol"/>
    <property type="evidence" value="ECO:0007669"/>
    <property type="project" value="TreeGrafter"/>
</dbReference>
<organism evidence="6 7">
    <name type="scientific">Luteimonas viscosa</name>
    <dbReference type="NCBI Taxonomy" id="1132694"/>
    <lineage>
        <taxon>Bacteria</taxon>
        <taxon>Pseudomonadati</taxon>
        <taxon>Pseudomonadota</taxon>
        <taxon>Gammaproteobacteria</taxon>
        <taxon>Lysobacterales</taxon>
        <taxon>Lysobacteraceae</taxon>
        <taxon>Luteimonas</taxon>
    </lineage>
</organism>
<feature type="domain" description="Helix-turn-helix" evidence="5">
    <location>
        <begin position="13"/>
        <end position="60"/>
    </location>
</feature>
<evidence type="ECO:0000259" key="5">
    <source>
        <dbReference type="Pfam" id="PF12728"/>
    </source>
</evidence>
<proteinExistence type="inferred from homology"/>
<evidence type="ECO:0000256" key="3">
    <source>
        <dbReference type="ARBA" id="ARBA00012972"/>
    </source>
</evidence>
<evidence type="ECO:0000256" key="1">
    <source>
        <dbReference type="ARBA" id="ARBA00004751"/>
    </source>
</evidence>
<dbReference type="Proteomes" id="UP000324973">
    <property type="component" value="Unassembled WGS sequence"/>
</dbReference>
<evidence type="ECO:0000313" key="6">
    <source>
        <dbReference type="EMBL" id="TYT26452.1"/>
    </source>
</evidence>
<keyword evidence="4" id="KW-0808">Transferase</keyword>
<reference evidence="6 7" key="1">
    <citation type="submission" date="2019-08" db="EMBL/GenBank/DDBJ databases">
        <title>Luteimonas viscosus sp. nov., isolated from soil of a sunflower field.</title>
        <authorList>
            <person name="Jianli Z."/>
            <person name="Ying Z."/>
        </authorList>
    </citation>
    <scope>NUCLEOTIDE SEQUENCE [LARGE SCALE GENOMIC DNA]</scope>
    <source>
        <strain evidence="6 7">XBU10</strain>
    </source>
</reference>
<dbReference type="AlphaFoldDB" id="A0A5D4XTZ0"/>
<dbReference type="Gene3D" id="1.10.1660.10">
    <property type="match status" value="1"/>
</dbReference>
<evidence type="ECO:0000256" key="2">
    <source>
        <dbReference type="ARBA" id="ARBA00010566"/>
    </source>
</evidence>
<dbReference type="RefSeq" id="WP_149103003.1">
    <property type="nucleotide sequence ID" value="NZ_VTFT01000001.1"/>
</dbReference>
<dbReference type="Gene3D" id="1.10.580.10">
    <property type="entry name" value="Citrate Synthase, domain 1"/>
    <property type="match status" value="1"/>
</dbReference>
<dbReference type="InterPro" id="IPR016143">
    <property type="entry name" value="Citrate_synth-like_sm_a-sub"/>
</dbReference>
<keyword evidence="7" id="KW-1185">Reference proteome</keyword>
<dbReference type="GO" id="GO:0006099">
    <property type="term" value="P:tricarboxylic acid cycle"/>
    <property type="evidence" value="ECO:0007669"/>
    <property type="project" value="UniProtKB-UniPathway"/>
</dbReference>
<dbReference type="PANTHER" id="PTHR11739:SF4">
    <property type="entry name" value="CITRATE SYNTHASE, PEROXISOMAL"/>
    <property type="match status" value="1"/>
</dbReference>
<dbReference type="EC" id="2.3.3.16" evidence="3"/>
<sequence>MHTPADAELIPAPEACAVLGISASTLYAYVSRGLIESRPGPDHRSRVYLRRDVERLAQRKQAGRGAARGAAQSLDRGLPVMETAISLIRPDGPCYRGRPAVALVRAGATLEDAARLLWDCGELDPFDPPPAEGWPARVAPLATDATLPPLERAMAAIPLLAVDQRHTLNAAPAIKRRIAATLLRQNAALLVAGTPDARPVHQLLADAWRPGDAAFAELVRAALVLCADHELNVSAFAARVVASTGAHLHATVCAGLAALSGPRHGGATARAYALLADGAEARSPGALVHERWQRGDELPGFHHVLYPDGDPRGAELLAMLRARCADNPRMGEVEALVAAAAESSGRLPNIDGMLAALCHVHGLGPAPALVLFAAGRLAGWLAHAQEQQDRGRLIRPRAQYVGVVPEAADDPPPG</sequence>
<dbReference type="Gene3D" id="1.10.230.10">
    <property type="entry name" value="Cytochrome P450-Terp, domain 2"/>
    <property type="match status" value="1"/>
</dbReference>
<dbReference type="GO" id="GO:0036440">
    <property type="term" value="F:citrate synthase activity"/>
    <property type="evidence" value="ECO:0007669"/>
    <property type="project" value="UniProtKB-EC"/>
</dbReference>
<dbReference type="OrthoDB" id="9800864at2"/>
<dbReference type="UniPathway" id="UPA00223">
    <property type="reaction ID" value="UER00717"/>
</dbReference>
<comment type="caution">
    <text evidence="6">The sequence shown here is derived from an EMBL/GenBank/DDBJ whole genome shotgun (WGS) entry which is preliminary data.</text>
</comment>
<dbReference type="EMBL" id="VTFT01000001">
    <property type="protein sequence ID" value="TYT26452.1"/>
    <property type="molecule type" value="Genomic_DNA"/>
</dbReference>
<dbReference type="InterPro" id="IPR041657">
    <property type="entry name" value="HTH_17"/>
</dbReference>
<protein>
    <recommendedName>
        <fullName evidence="3">citrate synthase (unknown stereospecificity)</fullName>
        <ecNumber evidence="3">2.3.3.16</ecNumber>
    </recommendedName>
</protein>
<name>A0A5D4XTZ0_9GAMM</name>
<evidence type="ECO:0000313" key="7">
    <source>
        <dbReference type="Proteomes" id="UP000324973"/>
    </source>
</evidence>
<dbReference type="GO" id="GO:0005975">
    <property type="term" value="P:carbohydrate metabolic process"/>
    <property type="evidence" value="ECO:0007669"/>
    <property type="project" value="TreeGrafter"/>
</dbReference>
<evidence type="ECO:0000256" key="4">
    <source>
        <dbReference type="ARBA" id="ARBA00022679"/>
    </source>
</evidence>
<comment type="pathway">
    <text evidence="1">Carbohydrate metabolism; tricarboxylic acid cycle; isocitrate from oxaloacetate: step 1/2.</text>
</comment>
<dbReference type="PANTHER" id="PTHR11739">
    <property type="entry name" value="CITRATE SYNTHASE"/>
    <property type="match status" value="1"/>
</dbReference>
<dbReference type="PRINTS" id="PR00143">
    <property type="entry name" value="CITRTSNTHASE"/>
</dbReference>
<comment type="similarity">
    <text evidence="2">Belongs to the citrate synthase family.</text>
</comment>
<dbReference type="InterPro" id="IPR036969">
    <property type="entry name" value="Citrate_synthase_sf"/>
</dbReference>
<dbReference type="InterPro" id="IPR009061">
    <property type="entry name" value="DNA-bd_dom_put_sf"/>
</dbReference>
<dbReference type="Pfam" id="PF00285">
    <property type="entry name" value="Citrate_synt"/>
    <property type="match status" value="1"/>
</dbReference>
<gene>
    <name evidence="6" type="ORF">FZO89_09390</name>
</gene>
<accession>A0A5D4XTZ0</accession>